<protein>
    <submittedName>
        <fullName evidence="2">Uncharacterized protein</fullName>
    </submittedName>
</protein>
<sequence length="373" mass="39962">MISLFLPGPLRRALSFTAACWLSGARGMAWPGDDPAVFPSGSNPGPVRRTILTGSVGQERSTSLTRNALGSSSSGGGRIGVAADARRSEEDVRRCWRELLTPRVVDPDRVASRRSRRQAENGSAPVDRSLDEHAVTLGQAQDASRHAPSRADDSDRGDKGDRPAGSDGLREPANDDPRGEAGGTCRRRSGREAPGRARGLAWSRRGRGIGRRSGGGRWCRCWTWRRRGDRRGGRPERRGELIPVNRPIVRSKADDHSLVVDGRRRGKHPARIGREEVVEVGQFPSHVEEGPRTRQPSDAASQGGGRGPHDLAAVVDARSDAVAFARQNSEIGHLAVRPEEGVAAAWAGQCAHHLPGTVDGISNALGAGERPQG</sequence>
<dbReference type="Proteomes" id="UP000324233">
    <property type="component" value="Chromosome"/>
</dbReference>
<accession>A0A5B9W6B2</accession>
<dbReference type="AlphaFoldDB" id="A0A5B9W6B2"/>
<evidence type="ECO:0000256" key="1">
    <source>
        <dbReference type="SAM" id="MobiDB-lite"/>
    </source>
</evidence>
<dbReference type="KEGG" id="agv:OJF2_42200"/>
<reference evidence="2 3" key="1">
    <citation type="submission" date="2019-08" db="EMBL/GenBank/DDBJ databases">
        <title>Deep-cultivation of Planctomycetes and their phenomic and genomic characterization uncovers novel biology.</title>
        <authorList>
            <person name="Wiegand S."/>
            <person name="Jogler M."/>
            <person name="Boedeker C."/>
            <person name="Pinto D."/>
            <person name="Vollmers J."/>
            <person name="Rivas-Marin E."/>
            <person name="Kohn T."/>
            <person name="Peeters S.H."/>
            <person name="Heuer A."/>
            <person name="Rast P."/>
            <person name="Oberbeckmann S."/>
            <person name="Bunk B."/>
            <person name="Jeske O."/>
            <person name="Meyerdierks A."/>
            <person name="Storesund J.E."/>
            <person name="Kallscheuer N."/>
            <person name="Luecker S."/>
            <person name="Lage O.M."/>
            <person name="Pohl T."/>
            <person name="Merkel B.J."/>
            <person name="Hornburger P."/>
            <person name="Mueller R.-W."/>
            <person name="Bruemmer F."/>
            <person name="Labrenz M."/>
            <person name="Spormann A.M."/>
            <person name="Op den Camp H."/>
            <person name="Overmann J."/>
            <person name="Amann R."/>
            <person name="Jetten M.S.M."/>
            <person name="Mascher T."/>
            <person name="Medema M.H."/>
            <person name="Devos D.P."/>
            <person name="Kaster A.-K."/>
            <person name="Ovreas L."/>
            <person name="Rohde M."/>
            <person name="Galperin M.Y."/>
            <person name="Jogler C."/>
        </authorList>
    </citation>
    <scope>NUCLEOTIDE SEQUENCE [LARGE SCALE GENOMIC DNA]</scope>
    <source>
        <strain evidence="2 3">OJF2</strain>
    </source>
</reference>
<feature type="region of interest" description="Disordered" evidence="1">
    <location>
        <begin position="109"/>
        <end position="216"/>
    </location>
</feature>
<feature type="compositionally biased region" description="Polar residues" evidence="1">
    <location>
        <begin position="56"/>
        <end position="69"/>
    </location>
</feature>
<feature type="region of interest" description="Disordered" evidence="1">
    <location>
        <begin position="282"/>
        <end position="310"/>
    </location>
</feature>
<evidence type="ECO:0000313" key="2">
    <source>
        <dbReference type="EMBL" id="QEH35665.1"/>
    </source>
</evidence>
<feature type="region of interest" description="Disordered" evidence="1">
    <location>
        <begin position="56"/>
        <end position="85"/>
    </location>
</feature>
<dbReference type="EMBL" id="CP042997">
    <property type="protein sequence ID" value="QEH35665.1"/>
    <property type="molecule type" value="Genomic_DNA"/>
</dbReference>
<feature type="compositionally biased region" description="Basic and acidic residues" evidence="1">
    <location>
        <begin position="143"/>
        <end position="179"/>
    </location>
</feature>
<proteinExistence type="predicted"/>
<organism evidence="2 3">
    <name type="scientific">Aquisphaera giovannonii</name>
    <dbReference type="NCBI Taxonomy" id="406548"/>
    <lineage>
        <taxon>Bacteria</taxon>
        <taxon>Pseudomonadati</taxon>
        <taxon>Planctomycetota</taxon>
        <taxon>Planctomycetia</taxon>
        <taxon>Isosphaerales</taxon>
        <taxon>Isosphaeraceae</taxon>
        <taxon>Aquisphaera</taxon>
    </lineage>
</organism>
<name>A0A5B9W6B2_9BACT</name>
<evidence type="ECO:0000313" key="3">
    <source>
        <dbReference type="Proteomes" id="UP000324233"/>
    </source>
</evidence>
<keyword evidence="3" id="KW-1185">Reference proteome</keyword>
<gene>
    <name evidence="2" type="ORF">OJF2_42200</name>
</gene>